<sequence length="453" mass="48563">MSTVTTITAHELQENRRQVSINEHDNAPTFPLEPTEASLGHSLPRVDGGKEAWRVLIIAFIFEALLWGFSLSFGVFQDYYSQQPEFQDSAFISVIGTVASGLSYLAAPVMVSIVRRYAKYRTVMIWVGWPICILSLLASSFATTLGGLVATQGVLYGLGFIIFYYPILDILREYWVTRLGMAFGLMCSASGLAGTIFPFAIETSLRKYGYPTTLRAIAVGLCVLTGPLIPFLRPRVPVSATTAPARTDWSFLHNPTFWLYSLSNLAMGLGYFFPSLYIPSYATANGMTSLQGALLLTLMSIAQVLGQMTFGYLSDQPRIPLPFLAGSSMLISSLAVYTTWGLAHTFPVLAAFALIFGFFGAGYTALWGRMGTAVSSEPSAAFAAFGLLNVGKGIGNLAAGPLSGALLGKGLEVGGYGVGRFAAVVLFSGTCLAVSAVVLPLGFVKNIGLRQGR</sequence>
<dbReference type="PANTHER" id="PTHR11360:SF287">
    <property type="entry name" value="MFS MONOCARBOXYLATE TRANSPORTER"/>
    <property type="match status" value="1"/>
</dbReference>
<keyword evidence="3" id="KW-0472">Membrane</keyword>
<dbReference type="EMBL" id="NAJO01000038">
    <property type="protein sequence ID" value="OQN99740.1"/>
    <property type="molecule type" value="Genomic_DNA"/>
</dbReference>
<feature type="transmembrane region" description="Helical" evidence="3">
    <location>
        <begin position="293"/>
        <end position="314"/>
    </location>
</feature>
<dbReference type="Proteomes" id="UP000192596">
    <property type="component" value="Unassembled WGS sequence"/>
</dbReference>
<feature type="transmembrane region" description="Helical" evidence="3">
    <location>
        <begin position="421"/>
        <end position="444"/>
    </location>
</feature>
<feature type="transmembrane region" description="Helical" evidence="3">
    <location>
        <begin position="90"/>
        <end position="111"/>
    </location>
</feature>
<comment type="similarity">
    <text evidence="2">Belongs to the major facilitator superfamily. Monocarboxylate porter (TC 2.A.1.13) family.</text>
</comment>
<feature type="transmembrane region" description="Helical" evidence="3">
    <location>
        <begin position="252"/>
        <end position="273"/>
    </location>
</feature>
<evidence type="ECO:0008006" key="6">
    <source>
        <dbReference type="Google" id="ProtNLM"/>
    </source>
</evidence>
<keyword evidence="5" id="KW-1185">Reference proteome</keyword>
<keyword evidence="3" id="KW-1133">Transmembrane helix</keyword>
<feature type="transmembrane region" description="Helical" evidence="3">
    <location>
        <begin position="213"/>
        <end position="232"/>
    </location>
</feature>
<protein>
    <recommendedName>
        <fullName evidence="6">Major facilitator superfamily (MFS) profile domain-containing protein</fullName>
    </recommendedName>
</protein>
<dbReference type="InterPro" id="IPR050327">
    <property type="entry name" value="Proton-linked_MCT"/>
</dbReference>
<feature type="transmembrane region" description="Helical" evidence="3">
    <location>
        <begin position="179"/>
        <end position="201"/>
    </location>
</feature>
<dbReference type="AlphaFoldDB" id="A0A1V8SLC4"/>
<evidence type="ECO:0000256" key="2">
    <source>
        <dbReference type="ARBA" id="ARBA00006727"/>
    </source>
</evidence>
<feature type="transmembrane region" description="Helical" evidence="3">
    <location>
        <begin position="123"/>
        <end position="142"/>
    </location>
</feature>
<feature type="transmembrane region" description="Helical" evidence="3">
    <location>
        <begin position="148"/>
        <end position="167"/>
    </location>
</feature>
<feature type="transmembrane region" description="Helical" evidence="3">
    <location>
        <begin position="380"/>
        <end position="401"/>
    </location>
</feature>
<dbReference type="InterPro" id="IPR011701">
    <property type="entry name" value="MFS"/>
</dbReference>
<comment type="caution">
    <text evidence="4">The sequence shown here is derived from an EMBL/GenBank/DDBJ whole genome shotgun (WGS) entry which is preliminary data.</text>
</comment>
<dbReference type="GO" id="GO:0016020">
    <property type="term" value="C:membrane"/>
    <property type="evidence" value="ECO:0007669"/>
    <property type="project" value="UniProtKB-SubCell"/>
</dbReference>
<comment type="subcellular location">
    <subcellularLocation>
        <location evidence="1">Membrane</location>
        <topology evidence="1">Multi-pass membrane protein</topology>
    </subcellularLocation>
</comment>
<dbReference type="InParanoid" id="A0A1V8SLC4"/>
<dbReference type="Gene3D" id="1.20.1250.20">
    <property type="entry name" value="MFS general substrate transporter like domains"/>
    <property type="match status" value="2"/>
</dbReference>
<dbReference type="SUPFAM" id="SSF103473">
    <property type="entry name" value="MFS general substrate transporter"/>
    <property type="match status" value="1"/>
</dbReference>
<evidence type="ECO:0000256" key="3">
    <source>
        <dbReference type="SAM" id="Phobius"/>
    </source>
</evidence>
<feature type="transmembrane region" description="Helical" evidence="3">
    <location>
        <begin position="346"/>
        <end position="368"/>
    </location>
</feature>
<dbReference type="PANTHER" id="PTHR11360">
    <property type="entry name" value="MONOCARBOXYLATE TRANSPORTER"/>
    <property type="match status" value="1"/>
</dbReference>
<accession>A0A1V8SLC4</accession>
<evidence type="ECO:0000313" key="4">
    <source>
        <dbReference type="EMBL" id="OQN99740.1"/>
    </source>
</evidence>
<dbReference type="GO" id="GO:0022857">
    <property type="term" value="F:transmembrane transporter activity"/>
    <property type="evidence" value="ECO:0007669"/>
    <property type="project" value="InterPro"/>
</dbReference>
<evidence type="ECO:0000313" key="5">
    <source>
        <dbReference type="Proteomes" id="UP000192596"/>
    </source>
</evidence>
<dbReference type="OrthoDB" id="2213137at2759"/>
<organism evidence="4 5">
    <name type="scientific">Cryoendolithus antarcticus</name>
    <dbReference type="NCBI Taxonomy" id="1507870"/>
    <lineage>
        <taxon>Eukaryota</taxon>
        <taxon>Fungi</taxon>
        <taxon>Dikarya</taxon>
        <taxon>Ascomycota</taxon>
        <taxon>Pezizomycotina</taxon>
        <taxon>Dothideomycetes</taxon>
        <taxon>Dothideomycetidae</taxon>
        <taxon>Cladosporiales</taxon>
        <taxon>Cladosporiaceae</taxon>
        <taxon>Cryoendolithus</taxon>
    </lineage>
</organism>
<dbReference type="InterPro" id="IPR036259">
    <property type="entry name" value="MFS_trans_sf"/>
</dbReference>
<reference evidence="5" key="1">
    <citation type="submission" date="2017-03" db="EMBL/GenBank/DDBJ databases">
        <title>Genomes of endolithic fungi from Antarctica.</title>
        <authorList>
            <person name="Coleine C."/>
            <person name="Masonjones S."/>
            <person name="Stajich J.E."/>
        </authorList>
    </citation>
    <scope>NUCLEOTIDE SEQUENCE [LARGE SCALE GENOMIC DNA]</scope>
    <source>
        <strain evidence="5">CCFEE 5527</strain>
    </source>
</reference>
<dbReference type="Pfam" id="PF07690">
    <property type="entry name" value="MFS_1"/>
    <property type="match status" value="1"/>
</dbReference>
<feature type="transmembrane region" description="Helical" evidence="3">
    <location>
        <begin position="321"/>
        <end position="340"/>
    </location>
</feature>
<feature type="transmembrane region" description="Helical" evidence="3">
    <location>
        <begin position="52"/>
        <end position="70"/>
    </location>
</feature>
<gene>
    <name evidence="4" type="ORF">B0A48_14510</name>
</gene>
<name>A0A1V8SLC4_9PEZI</name>
<evidence type="ECO:0000256" key="1">
    <source>
        <dbReference type="ARBA" id="ARBA00004141"/>
    </source>
</evidence>
<keyword evidence="3" id="KW-0812">Transmembrane</keyword>
<proteinExistence type="inferred from homology"/>